<evidence type="ECO:0000313" key="6">
    <source>
        <dbReference type="EMBL" id="SKB68662.1"/>
    </source>
</evidence>
<evidence type="ECO:0000256" key="5">
    <source>
        <dbReference type="SAM" id="Coils"/>
    </source>
</evidence>
<sequence length="440" mass="50423">MEYTLFILLAVLAVACAYLLWRNGRAVSREVYAATQSEKQQLEISASKANHHVALLTEEQQSLKATLERERQERQAVERTLEGTNAYLQAQQEKYLEQKEEISQIKEKFNADFQVLANRILEEKTQKFTAYNQEQMGKLLDPLKDKIKSFEERVEKTYNQEAAERNVLKGVVEQLMQQSLEIKNEAGNLARALKGDTKKQGNWGEVVLERVLERSGLNRDQEYRMQVSLADDQGRRFQPDAIIDLPDNKQLVVDSKVSLVSYEKFVNALTDEERTIHLKQHVQSVENHVRELSVKNYHSLYGIHSPDFVLLFMPIESALSVAVMQKPELFSDAWDRKVVIVSPSTLLATLRTIAAVWKQERQNRNVLDIAREAGLLYDKFVGFLTDMEHIQSHLDKASEKHGEAMRKLTSGTGNIVRKVENLKVLGAKANKQIDDRFLEG</sequence>
<evidence type="ECO:0000256" key="4">
    <source>
        <dbReference type="ARBA" id="ARBA00023172"/>
    </source>
</evidence>
<dbReference type="Proteomes" id="UP000190150">
    <property type="component" value="Unassembled WGS sequence"/>
</dbReference>
<keyword evidence="7" id="KW-1185">Reference proteome</keyword>
<dbReference type="RefSeq" id="WP_079642844.1">
    <property type="nucleotide sequence ID" value="NZ_FUZF01000006.1"/>
</dbReference>
<comment type="similarity">
    <text evidence="2">Belongs to the RmuC family.</text>
</comment>
<gene>
    <name evidence="6" type="ORF">SAMN05660841_01896</name>
</gene>
<evidence type="ECO:0000256" key="3">
    <source>
        <dbReference type="ARBA" id="ARBA00023054"/>
    </source>
</evidence>
<organism evidence="6 7">
    <name type="scientific">Sphingobacterium nematocida</name>
    <dbReference type="NCBI Taxonomy" id="1513896"/>
    <lineage>
        <taxon>Bacteria</taxon>
        <taxon>Pseudomonadati</taxon>
        <taxon>Bacteroidota</taxon>
        <taxon>Sphingobacteriia</taxon>
        <taxon>Sphingobacteriales</taxon>
        <taxon>Sphingobacteriaceae</taxon>
        <taxon>Sphingobacterium</taxon>
    </lineage>
</organism>
<dbReference type="Pfam" id="PF02646">
    <property type="entry name" value="RmuC"/>
    <property type="match status" value="1"/>
</dbReference>
<dbReference type="PANTHER" id="PTHR30563:SF0">
    <property type="entry name" value="DNA RECOMBINATION PROTEIN RMUC"/>
    <property type="match status" value="1"/>
</dbReference>
<keyword evidence="3 5" id="KW-0175">Coiled coil</keyword>
<dbReference type="EMBL" id="FUZF01000006">
    <property type="protein sequence ID" value="SKB68662.1"/>
    <property type="molecule type" value="Genomic_DNA"/>
</dbReference>
<dbReference type="STRING" id="1513896.SAMN05660841_01896"/>
<dbReference type="AlphaFoldDB" id="A0A1T5DA77"/>
<evidence type="ECO:0000313" key="7">
    <source>
        <dbReference type="Proteomes" id="UP000190150"/>
    </source>
</evidence>
<name>A0A1T5DA77_9SPHI</name>
<evidence type="ECO:0000256" key="1">
    <source>
        <dbReference type="ARBA" id="ARBA00003416"/>
    </source>
</evidence>
<dbReference type="PANTHER" id="PTHR30563">
    <property type="entry name" value="DNA RECOMBINATION PROTEIN RMUC"/>
    <property type="match status" value="1"/>
</dbReference>
<evidence type="ECO:0000256" key="2">
    <source>
        <dbReference type="ARBA" id="ARBA00009840"/>
    </source>
</evidence>
<dbReference type="GO" id="GO:0006310">
    <property type="term" value="P:DNA recombination"/>
    <property type="evidence" value="ECO:0007669"/>
    <property type="project" value="UniProtKB-KW"/>
</dbReference>
<dbReference type="InterPro" id="IPR003798">
    <property type="entry name" value="DNA_recombination_RmuC"/>
</dbReference>
<comment type="function">
    <text evidence="1">Involved in DNA recombination.</text>
</comment>
<proteinExistence type="inferred from homology"/>
<feature type="coiled-coil region" evidence="5">
    <location>
        <begin position="53"/>
        <end position="108"/>
    </location>
</feature>
<protein>
    <submittedName>
        <fullName evidence="6">DNA recombination protein RmuC</fullName>
    </submittedName>
</protein>
<accession>A0A1T5DA77</accession>
<dbReference type="OrthoDB" id="370725at2"/>
<keyword evidence="4" id="KW-0233">DNA recombination</keyword>
<reference evidence="7" key="1">
    <citation type="submission" date="2017-02" db="EMBL/GenBank/DDBJ databases">
        <authorList>
            <person name="Varghese N."/>
            <person name="Submissions S."/>
        </authorList>
    </citation>
    <scope>NUCLEOTIDE SEQUENCE [LARGE SCALE GENOMIC DNA]</scope>
    <source>
        <strain evidence="7">DSM 24091</strain>
    </source>
</reference>